<reference evidence="1" key="1">
    <citation type="submission" date="2006-12" db="EMBL/GenBank/DDBJ databases">
        <title>Complete sequence of Mycobacterium vanbaalenii PYR-1.</title>
        <authorList>
            <consortium name="US DOE Joint Genome Institute"/>
            <person name="Copeland A."/>
            <person name="Lucas S."/>
            <person name="Lapidus A."/>
            <person name="Barry K."/>
            <person name="Detter J.C."/>
            <person name="Glavina del Rio T."/>
            <person name="Hammon N."/>
            <person name="Israni S."/>
            <person name="Dalin E."/>
            <person name="Tice H."/>
            <person name="Pitluck S."/>
            <person name="Singan V."/>
            <person name="Schmutz J."/>
            <person name="Larimer F."/>
            <person name="Land M."/>
            <person name="Hauser L."/>
            <person name="Kyrpides N."/>
            <person name="Anderson I.J."/>
            <person name="Miller C."/>
            <person name="Richardson P."/>
        </authorList>
    </citation>
    <scope>NUCLEOTIDE SEQUENCE [LARGE SCALE GENOMIC DNA]</scope>
    <source>
        <strain evidence="1">PYR-1</strain>
    </source>
</reference>
<dbReference type="InterPro" id="IPR055579">
    <property type="entry name" value="DUF7155"/>
</dbReference>
<proteinExistence type="predicted"/>
<dbReference type="HOGENOM" id="CLU_2207091_0_0_11"/>
<evidence type="ECO:0000313" key="1">
    <source>
        <dbReference type="EMBL" id="ABM14594.1"/>
    </source>
</evidence>
<dbReference type="Pfam" id="PF23710">
    <property type="entry name" value="DUF7155"/>
    <property type="match status" value="1"/>
</dbReference>
<dbReference type="STRING" id="350058.Mvan_3813"/>
<evidence type="ECO:0000313" key="2">
    <source>
        <dbReference type="Proteomes" id="UP000009159"/>
    </source>
</evidence>
<organism evidence="1 2">
    <name type="scientific">Mycolicibacterium vanbaalenii (strain DSM 7251 / JCM 13017 / BCRC 16820 / KCTC 9966 / NRRL B-24157 / PYR-1)</name>
    <name type="common">Mycobacterium vanbaalenii</name>
    <dbReference type="NCBI Taxonomy" id="350058"/>
    <lineage>
        <taxon>Bacteria</taxon>
        <taxon>Bacillati</taxon>
        <taxon>Actinomycetota</taxon>
        <taxon>Actinomycetes</taxon>
        <taxon>Mycobacteriales</taxon>
        <taxon>Mycobacteriaceae</taxon>
        <taxon>Mycolicibacterium</taxon>
    </lineage>
</organism>
<keyword evidence="2" id="KW-1185">Reference proteome</keyword>
<sequence>MAAKPSGRRRAVMLVDKIQTNKTRLIAGAIAAAAVAVPLYTSLTTVDAAPEVNAGPQCLAWFGNKEDGNCLSYSNGTGATIGTPQIGFGDNGFGFYTGPLLPGTTISQGIGGN</sequence>
<dbReference type="EMBL" id="CP000511">
    <property type="protein sequence ID" value="ABM14594.1"/>
    <property type="molecule type" value="Genomic_DNA"/>
</dbReference>
<gene>
    <name evidence="1" type="ordered locus">Mvan_3813</name>
</gene>
<protein>
    <submittedName>
        <fullName evidence="1">Uncharacterized protein</fullName>
    </submittedName>
</protein>
<dbReference type="KEGG" id="mva:Mvan_3813"/>
<dbReference type="AlphaFoldDB" id="A1TBP4"/>
<dbReference type="Proteomes" id="UP000009159">
    <property type="component" value="Chromosome"/>
</dbReference>
<name>A1TBP4_MYCVP</name>
<accession>A1TBP4</accession>
<dbReference type="eggNOG" id="ENOG50309EK">
    <property type="taxonomic scope" value="Bacteria"/>
</dbReference>